<dbReference type="AlphaFoldDB" id="A0A3N0BUD7"/>
<organism evidence="1 2">
    <name type="scientific">Arthrobacter oryzae</name>
    <dbReference type="NCBI Taxonomy" id="409290"/>
    <lineage>
        <taxon>Bacteria</taxon>
        <taxon>Bacillati</taxon>
        <taxon>Actinomycetota</taxon>
        <taxon>Actinomycetes</taxon>
        <taxon>Micrococcales</taxon>
        <taxon>Micrococcaceae</taxon>
        <taxon>Arthrobacter</taxon>
    </lineage>
</organism>
<keyword evidence="2" id="KW-1185">Reference proteome</keyword>
<dbReference type="EMBL" id="RBED01000112">
    <property type="protein sequence ID" value="RNL52767.1"/>
    <property type="molecule type" value="Genomic_DNA"/>
</dbReference>
<dbReference type="Gene3D" id="1.10.10.10">
    <property type="entry name" value="Winged helix-like DNA-binding domain superfamily/Winged helix DNA-binding domain"/>
    <property type="match status" value="1"/>
</dbReference>
<name>A0A3N0BUD7_9MICC</name>
<dbReference type="SUPFAM" id="SSF46785">
    <property type="entry name" value="Winged helix' DNA-binding domain"/>
    <property type="match status" value="1"/>
</dbReference>
<gene>
    <name evidence="1" type="ORF">D7003_13745</name>
</gene>
<dbReference type="InterPro" id="IPR036390">
    <property type="entry name" value="WH_DNA-bd_sf"/>
</dbReference>
<evidence type="ECO:0000313" key="1">
    <source>
        <dbReference type="EMBL" id="RNL52767.1"/>
    </source>
</evidence>
<dbReference type="InterPro" id="IPR036388">
    <property type="entry name" value="WH-like_DNA-bd_sf"/>
</dbReference>
<reference evidence="1 2" key="1">
    <citation type="submission" date="2018-10" db="EMBL/GenBank/DDBJ databases">
        <title>Genome sequencing of Arthrobacter oryzae TNB02.</title>
        <authorList>
            <person name="Cho Y.-J."/>
            <person name="Cho A."/>
            <person name="Kim O.-S."/>
        </authorList>
    </citation>
    <scope>NUCLEOTIDE SEQUENCE [LARGE SCALE GENOMIC DNA]</scope>
    <source>
        <strain evidence="1 2">TNB02</strain>
    </source>
</reference>
<evidence type="ECO:0000313" key="2">
    <source>
        <dbReference type="Proteomes" id="UP000273807"/>
    </source>
</evidence>
<protein>
    <recommendedName>
        <fullName evidence="3">PadR family transcriptional regulator</fullName>
    </recommendedName>
</protein>
<dbReference type="Proteomes" id="UP000273807">
    <property type="component" value="Unassembled WGS sequence"/>
</dbReference>
<comment type="caution">
    <text evidence="1">The sequence shown here is derived from an EMBL/GenBank/DDBJ whole genome shotgun (WGS) entry which is preliminary data.</text>
</comment>
<sequence length="64" mass="7080">MSVNLVYLVYLVYLTLLGRGVGGPGRKFYSITPEGKIWLSETTESWQDFTAKVAAVLTLEGNPE</sequence>
<evidence type="ECO:0008006" key="3">
    <source>
        <dbReference type="Google" id="ProtNLM"/>
    </source>
</evidence>
<proteinExistence type="predicted"/>
<accession>A0A3N0BUD7</accession>